<dbReference type="PANTHER" id="PTHR38733:SF1">
    <property type="entry name" value="TYPE IV METHYL-DIRECTED RESTRICTION ENZYME ECOKMCRBC"/>
    <property type="match status" value="1"/>
</dbReference>
<dbReference type="Pfam" id="PF10117">
    <property type="entry name" value="McrBC"/>
    <property type="match status" value="1"/>
</dbReference>
<reference evidence="1 2" key="1">
    <citation type="submission" date="2016-05" db="EMBL/GenBank/DDBJ databases">
        <title>Paenibacillus oryzae. sp. nov., isolated from the rice root.</title>
        <authorList>
            <person name="Zhang J."/>
            <person name="Zhang X."/>
        </authorList>
    </citation>
    <scope>NUCLEOTIDE SEQUENCE [LARGE SCALE GENOMIC DNA]</scope>
    <source>
        <strain evidence="1 2">1DrF-4</strain>
    </source>
</reference>
<evidence type="ECO:0008006" key="3">
    <source>
        <dbReference type="Google" id="ProtNLM"/>
    </source>
</evidence>
<dbReference type="PANTHER" id="PTHR38733">
    <property type="entry name" value="PROTEIN MCRC"/>
    <property type="match status" value="1"/>
</dbReference>
<evidence type="ECO:0000313" key="1">
    <source>
        <dbReference type="EMBL" id="OBR63947.1"/>
    </source>
</evidence>
<dbReference type="EMBL" id="LYPA01000068">
    <property type="protein sequence ID" value="OBR63947.1"/>
    <property type="molecule type" value="Genomic_DNA"/>
</dbReference>
<dbReference type="InterPro" id="IPR019292">
    <property type="entry name" value="McrC"/>
</dbReference>
<dbReference type="AlphaFoldDB" id="A0A1A5YEF2"/>
<dbReference type="RefSeq" id="WP_068685575.1">
    <property type="nucleotide sequence ID" value="NZ_LYPA01000068.1"/>
</dbReference>
<dbReference type="OrthoDB" id="9786961at2"/>
<dbReference type="STRING" id="1844972.A7K91_11160"/>
<keyword evidence="2" id="KW-1185">Reference proteome</keyword>
<evidence type="ECO:0000313" key="2">
    <source>
        <dbReference type="Proteomes" id="UP000092024"/>
    </source>
</evidence>
<organism evidence="1 2">
    <name type="scientific">Paenibacillus oryzae</name>
    <dbReference type="NCBI Taxonomy" id="1844972"/>
    <lineage>
        <taxon>Bacteria</taxon>
        <taxon>Bacillati</taxon>
        <taxon>Bacillota</taxon>
        <taxon>Bacilli</taxon>
        <taxon>Bacillales</taxon>
        <taxon>Paenibacillaceae</taxon>
        <taxon>Paenibacillus</taxon>
    </lineage>
</organism>
<name>A0A1A5YEF2_9BACL</name>
<sequence length="428" mass="50291">MAKLITVFEDRYSLEPISNEHRMELSSLESIWGRQNIGFSVDNRVLLRKYVGFIATPSLQLQILPKLYEDAASAEDFEEEKRSSVRMLFRLLASSGFLSVKDIPEPQLIAAMNGDLLEIFINIFIKRFLELFQKQIHRQYEDFEGNLPYIRGRILFQQQLLRNGGFKHKHYVSYQEFTEDNLLNQIIKATMISLRTLTKSEENKTGLSHALILLEDIRPLRLTESLFQKVRFNRLNEDYRPVFELAKMFYFNRQPGVHAGDERTFTFLIPLNDLFEFSLYQWLDKGLSSDDWVVRYQTPQRYLDAEKDALLLRPDITIACRRAGSETPIEKIVDAKYKNPISEENTRLSESDVYQMLAYAVRYQCNRLFLVYPVFRANKYFQNPLATYLIHNGDQVIRISALHIDIASEDLDQIQKEFINLICHFFES</sequence>
<proteinExistence type="predicted"/>
<protein>
    <recommendedName>
        <fullName evidence="3">Restriction endonuclease</fullName>
    </recommendedName>
</protein>
<dbReference type="Proteomes" id="UP000092024">
    <property type="component" value="Unassembled WGS sequence"/>
</dbReference>
<gene>
    <name evidence="1" type="ORF">A7K91_11160</name>
</gene>
<comment type="caution">
    <text evidence="1">The sequence shown here is derived from an EMBL/GenBank/DDBJ whole genome shotgun (WGS) entry which is preliminary data.</text>
</comment>
<accession>A0A1A5YEF2</accession>